<dbReference type="GO" id="GO:0004151">
    <property type="term" value="F:dihydroorotase activity"/>
    <property type="evidence" value="ECO:0007669"/>
    <property type="project" value="InterPro"/>
</dbReference>
<dbReference type="AlphaFoldDB" id="A0AAU9CMT8"/>
<keyword evidence="1" id="KW-0665">Pyrimidine biosynthesis</keyword>
<dbReference type="SUPFAM" id="SSF51556">
    <property type="entry name" value="Metallo-dependent hydrolases"/>
    <property type="match status" value="1"/>
</dbReference>
<evidence type="ECO:0000259" key="2">
    <source>
        <dbReference type="Pfam" id="PF12890"/>
    </source>
</evidence>
<dbReference type="RefSeq" id="WP_338391941.1">
    <property type="nucleotide sequence ID" value="NZ_AP025314.1"/>
</dbReference>
<accession>A0AAU9CMT8</accession>
<name>A0AAU9CMT8_9BACT</name>
<dbReference type="GO" id="GO:0046872">
    <property type="term" value="F:metal ion binding"/>
    <property type="evidence" value="ECO:0007669"/>
    <property type="project" value="InterPro"/>
</dbReference>
<dbReference type="PANTHER" id="PTHR43668">
    <property type="entry name" value="ALLANTOINASE"/>
    <property type="match status" value="1"/>
</dbReference>
<dbReference type="InterPro" id="IPR050138">
    <property type="entry name" value="DHOase/Allantoinase_Hydrolase"/>
</dbReference>
<proteinExistence type="predicted"/>
<dbReference type="NCBIfam" id="TIGR00857">
    <property type="entry name" value="pyrC_multi"/>
    <property type="match status" value="1"/>
</dbReference>
<feature type="domain" description="Dihydroorotase catalytic" evidence="2">
    <location>
        <begin position="54"/>
        <end position="235"/>
    </location>
</feature>
<dbReference type="Proteomes" id="UP001348817">
    <property type="component" value="Chromosome"/>
</dbReference>
<organism evidence="3 4">
    <name type="scientific">Fulvitalea axinellae</name>
    <dbReference type="NCBI Taxonomy" id="1182444"/>
    <lineage>
        <taxon>Bacteria</taxon>
        <taxon>Pseudomonadati</taxon>
        <taxon>Bacteroidota</taxon>
        <taxon>Cytophagia</taxon>
        <taxon>Cytophagales</taxon>
        <taxon>Persicobacteraceae</taxon>
        <taxon>Fulvitalea</taxon>
    </lineage>
</organism>
<dbReference type="GO" id="GO:0006145">
    <property type="term" value="P:purine nucleobase catabolic process"/>
    <property type="evidence" value="ECO:0007669"/>
    <property type="project" value="TreeGrafter"/>
</dbReference>
<evidence type="ECO:0000256" key="1">
    <source>
        <dbReference type="ARBA" id="ARBA00022975"/>
    </source>
</evidence>
<dbReference type="InterPro" id="IPR004722">
    <property type="entry name" value="DHOase"/>
</dbReference>
<dbReference type="InterPro" id="IPR011059">
    <property type="entry name" value="Metal-dep_hydrolase_composite"/>
</dbReference>
<dbReference type="Gene3D" id="2.30.40.10">
    <property type="entry name" value="Urease, subunit C, domain 1"/>
    <property type="match status" value="1"/>
</dbReference>
<dbReference type="KEGG" id="fax:FUAX_28130"/>
<dbReference type="GO" id="GO:0004038">
    <property type="term" value="F:allantoinase activity"/>
    <property type="evidence" value="ECO:0007669"/>
    <property type="project" value="TreeGrafter"/>
</dbReference>
<dbReference type="Pfam" id="PF12890">
    <property type="entry name" value="DHOase"/>
    <property type="match status" value="1"/>
</dbReference>
<evidence type="ECO:0000313" key="3">
    <source>
        <dbReference type="EMBL" id="BDD10381.1"/>
    </source>
</evidence>
<reference evidence="3 4" key="1">
    <citation type="submission" date="2021-12" db="EMBL/GenBank/DDBJ databases">
        <title>Genome sequencing of bacteria with rrn-lacking chromosome and rrn-plasmid.</title>
        <authorList>
            <person name="Anda M."/>
            <person name="Iwasaki W."/>
        </authorList>
    </citation>
    <scope>NUCLEOTIDE SEQUENCE [LARGE SCALE GENOMIC DNA]</scope>
    <source>
        <strain evidence="3 4">DSM 100852</strain>
    </source>
</reference>
<protein>
    <submittedName>
        <fullName evidence="3">Dihydroorotase</fullName>
    </submittedName>
</protein>
<dbReference type="CDD" id="cd01317">
    <property type="entry name" value="DHOase_IIa"/>
    <property type="match status" value="1"/>
</dbReference>
<dbReference type="GO" id="GO:0006221">
    <property type="term" value="P:pyrimidine nucleotide biosynthetic process"/>
    <property type="evidence" value="ECO:0007669"/>
    <property type="project" value="UniProtKB-KW"/>
</dbReference>
<dbReference type="Gene3D" id="3.20.20.140">
    <property type="entry name" value="Metal-dependent hydrolases"/>
    <property type="match status" value="1"/>
</dbReference>
<evidence type="ECO:0000313" key="4">
    <source>
        <dbReference type="Proteomes" id="UP001348817"/>
    </source>
</evidence>
<gene>
    <name evidence="3" type="primary">pyrC2</name>
    <name evidence="3" type="ORF">FUAX_28130</name>
</gene>
<dbReference type="EMBL" id="AP025314">
    <property type="protein sequence ID" value="BDD10381.1"/>
    <property type="molecule type" value="Genomic_DNA"/>
</dbReference>
<dbReference type="InterPro" id="IPR024403">
    <property type="entry name" value="DHOase_cat"/>
</dbReference>
<sequence length="417" mass="45751">MSVLITRTTIADKNSGHNGKTKNVLIEHGRITAITDETPKADKIIEGEGSFLSTGWFDMRSNFRDPGLEYKEDLQSGRLAAQAGGFTDVLLMPETDPVIATKNEIRYLVATNHDNLVQIHPASAVTLGLKGDSFTDMVDLHHAGAKAFTEGETPIHNSDILLKTLQYLQPINGLLINRPEDYYLSLFGLMHEGHQSTLMGTKGIPSLAETLMVQRDLNLLRYAGGKIHFAKISAKGTVEAIREAKAEGLQVTCDVAAHQLCFTDEDLAGFDTNLKVSPPFRSEEDRLALIDGLLDGTIDAIVSSHEPHDIECKRLEFDLADPGIIGLQTVFSTAQRGIPQDVFLEKVTVGPRSILGIESPKIAEGETACLTLFSPETKWTFDEKTNRSKSENSPFFGLELEGKVLATFNNNQIYIAK</sequence>
<dbReference type="InterPro" id="IPR032466">
    <property type="entry name" value="Metal_Hydrolase"/>
</dbReference>
<dbReference type="PANTHER" id="PTHR43668:SF2">
    <property type="entry name" value="ALLANTOINASE"/>
    <property type="match status" value="1"/>
</dbReference>
<keyword evidence="4" id="KW-1185">Reference proteome</keyword>
<dbReference type="GO" id="GO:0005737">
    <property type="term" value="C:cytoplasm"/>
    <property type="evidence" value="ECO:0007669"/>
    <property type="project" value="TreeGrafter"/>
</dbReference>
<dbReference type="SUPFAM" id="SSF51338">
    <property type="entry name" value="Composite domain of metallo-dependent hydrolases"/>
    <property type="match status" value="1"/>
</dbReference>